<proteinExistence type="inferred from homology"/>
<evidence type="ECO:0000256" key="1">
    <source>
        <dbReference type="HAMAP-Rule" id="MF_01086"/>
    </source>
</evidence>
<dbReference type="KEGG" id="mefw:F1737_07630"/>
<dbReference type="NCBIfam" id="TIGR00303">
    <property type="entry name" value="nicotinate mononucleotide-dependent phosphoribosyltransferase CobT"/>
    <property type="match status" value="1"/>
</dbReference>
<sequence>MSFLSVVPDISFKKPMAAMVIGNSMLSTVPGVSAAGANPKATLMTPNLDAELIVNGLKKGMDIPLSPRGCATPATITRALLELCNIEPLIVNAGLVNTPKIPCIDVYGRPGGDPRKEDAVPDAHELYQKGITIGKQWNSYSDLLMLGESVPGGTTTALCVLRGLGYDVGVSSSFIKNNSSVKKVICRDVLARIKNDNIKDPLDIVRYAGDPMMPVVAGITKGFKGEIILSGGSQMLAVCAVLKAMNKKMPPLVTTEYVRADTVADIEGAVKEVGAVAWYTDPDFENIGRESLRRYCDGEVKEGALLSGALWLSYMMNYSKEEIWKAILEYLDRFGCK</sequence>
<dbReference type="Proteomes" id="UP001301797">
    <property type="component" value="Chromosome"/>
</dbReference>
<comment type="similarity">
    <text evidence="1">Belongs to the UPF0284 family.</text>
</comment>
<dbReference type="InterPro" id="IPR003200">
    <property type="entry name" value="Nict_dMeBzImd_PRibTrfase"/>
</dbReference>
<evidence type="ECO:0000313" key="3">
    <source>
        <dbReference type="Proteomes" id="UP001301797"/>
    </source>
</evidence>
<evidence type="ECO:0000313" key="2">
    <source>
        <dbReference type="EMBL" id="WOF16570.1"/>
    </source>
</evidence>
<gene>
    <name evidence="2" type="ORF">F1737_07630</name>
</gene>
<dbReference type="EMBL" id="CP043875">
    <property type="protein sequence ID" value="WOF16570.1"/>
    <property type="molecule type" value="Genomic_DNA"/>
</dbReference>
<dbReference type="AlphaFoldDB" id="A0AA97FBU0"/>
<dbReference type="HAMAP" id="MF_01086">
    <property type="entry name" value="UPF0284"/>
    <property type="match status" value="1"/>
</dbReference>
<name>A0AA97FBU0_9EURY</name>
<reference evidence="2 3" key="1">
    <citation type="submission" date="2019-09" db="EMBL/GenBank/DDBJ databases">
        <title>The complete genome of Methanoplanus sp. FWC-SCC4.</title>
        <authorList>
            <person name="Chen S.-C."/>
            <person name="Zhou Y.-Z."/>
            <person name="Lai M.-C."/>
        </authorList>
    </citation>
    <scope>NUCLEOTIDE SEQUENCE [LARGE SCALE GENOMIC DNA]</scope>
    <source>
        <strain evidence="2 3">FWC-SCC4</strain>
    </source>
</reference>
<dbReference type="NCBIfam" id="NF003372">
    <property type="entry name" value="PRK04447.1-5"/>
    <property type="match status" value="1"/>
</dbReference>
<dbReference type="RefSeq" id="WP_317135992.1">
    <property type="nucleotide sequence ID" value="NZ_CP043875.1"/>
</dbReference>
<dbReference type="CDD" id="cd02439">
    <property type="entry name" value="DMB-PRT_CobT"/>
    <property type="match status" value="1"/>
</dbReference>
<dbReference type="SUPFAM" id="SSF52733">
    <property type="entry name" value="Nicotinate mononucleotide:5,6-dimethylbenzimidazole phosphoribosyltransferase (CobT)"/>
    <property type="match status" value="1"/>
</dbReference>
<organism evidence="2 3">
    <name type="scientific">Methanochimaera problematica</name>
    <dbReference type="NCBI Taxonomy" id="2609417"/>
    <lineage>
        <taxon>Archaea</taxon>
        <taxon>Methanobacteriati</taxon>
        <taxon>Methanobacteriota</taxon>
        <taxon>Stenosarchaea group</taxon>
        <taxon>Methanomicrobia</taxon>
        <taxon>Methanomicrobiales</taxon>
        <taxon>Methanomicrobiaceae</taxon>
        <taxon>Methanochimaera</taxon>
    </lineage>
</organism>
<dbReference type="Gene3D" id="3.40.50.10210">
    <property type="match status" value="1"/>
</dbReference>
<dbReference type="InterPro" id="IPR002805">
    <property type="entry name" value="Nict_dMeBzImd_PRibTrfase_arc"/>
</dbReference>
<dbReference type="GO" id="GO:0008939">
    <property type="term" value="F:nicotinate-nucleotide-dimethylbenzimidazole phosphoribosyltransferase activity"/>
    <property type="evidence" value="ECO:0007669"/>
    <property type="project" value="InterPro"/>
</dbReference>
<dbReference type="InterPro" id="IPR036087">
    <property type="entry name" value="Nict_dMeBzImd_PRibTrfase_sf"/>
</dbReference>
<dbReference type="PANTHER" id="PTHR38811:SF1">
    <property type="entry name" value="UPF0284 PROTEIN SLL1500"/>
    <property type="match status" value="1"/>
</dbReference>
<protein>
    <recommendedName>
        <fullName evidence="1">UPF0284 protein F1737_07630</fullName>
    </recommendedName>
</protein>
<dbReference type="PANTHER" id="PTHR38811">
    <property type="match status" value="1"/>
</dbReference>
<accession>A0AA97FBU0</accession>
<dbReference type="GeneID" id="85230029"/>
<keyword evidence="3" id="KW-1185">Reference proteome</keyword>